<comment type="similarity">
    <text evidence="1 2">Belongs to the metallophosphoesterase superfamily. YfcE family.</text>
</comment>
<gene>
    <name evidence="4" type="ORF">RWE15_12900</name>
</gene>
<dbReference type="Gene3D" id="3.60.21.10">
    <property type="match status" value="1"/>
</dbReference>
<keyword evidence="5" id="KW-1185">Reference proteome</keyword>
<dbReference type="InterPro" id="IPR029052">
    <property type="entry name" value="Metallo-depent_PP-like"/>
</dbReference>
<feature type="domain" description="Calcineurin-like phosphoesterase" evidence="3">
    <location>
        <begin position="4"/>
        <end position="154"/>
    </location>
</feature>
<comment type="cofactor">
    <cofactor evidence="2">
        <name>a divalent metal cation</name>
        <dbReference type="ChEBI" id="CHEBI:60240"/>
    </cofactor>
</comment>
<dbReference type="RefSeq" id="WP_390355991.1">
    <property type="nucleotide sequence ID" value="NZ_JBHUIZ010000012.1"/>
</dbReference>
<dbReference type="InterPro" id="IPR024654">
    <property type="entry name" value="Calcineurin-like_PHP_lpxH"/>
</dbReference>
<dbReference type="Pfam" id="PF12850">
    <property type="entry name" value="Metallophos_2"/>
    <property type="match status" value="1"/>
</dbReference>
<evidence type="ECO:0000313" key="5">
    <source>
        <dbReference type="Proteomes" id="UP001281447"/>
    </source>
</evidence>
<dbReference type="PANTHER" id="PTHR11124">
    <property type="entry name" value="VACUOLAR SORTING PROTEIN VPS29"/>
    <property type="match status" value="1"/>
</dbReference>
<dbReference type="EMBL" id="JAWDIP010000003">
    <property type="protein sequence ID" value="MDY0395152.1"/>
    <property type="molecule type" value="Genomic_DNA"/>
</dbReference>
<keyword evidence="2" id="KW-0479">Metal-binding</keyword>
<accession>A0ABU5C912</accession>
<dbReference type="EC" id="3.1.4.-" evidence="2"/>
<evidence type="ECO:0000256" key="2">
    <source>
        <dbReference type="RuleBase" id="RU362039"/>
    </source>
</evidence>
<name>A0ABU5C912_9BACI</name>
<reference evidence="4 5" key="1">
    <citation type="submission" date="2023-10" db="EMBL/GenBank/DDBJ databases">
        <title>Virgibacillus halophilus 5B73C genome.</title>
        <authorList>
            <person name="Miliotis G."/>
            <person name="Sengupta P."/>
            <person name="Hameed A."/>
            <person name="Chuvochina M."/>
            <person name="Mcdonagh F."/>
            <person name="Simpson A.C."/>
            <person name="Singh N.K."/>
            <person name="Rekha P.D."/>
            <person name="Raman K."/>
            <person name="Hugenholtz P."/>
            <person name="Venkateswaran K."/>
        </authorList>
    </citation>
    <scope>NUCLEOTIDE SEQUENCE [LARGE SCALE GENOMIC DNA]</scope>
    <source>
        <strain evidence="4 5">5B73C</strain>
    </source>
</reference>
<protein>
    <recommendedName>
        <fullName evidence="2">Phosphoesterase</fullName>
        <ecNumber evidence="2">3.1.4.-</ecNumber>
    </recommendedName>
</protein>
<dbReference type="Proteomes" id="UP001281447">
    <property type="component" value="Unassembled WGS sequence"/>
</dbReference>
<dbReference type="InterPro" id="IPR000979">
    <property type="entry name" value="Phosphodiesterase_MJ0936/Vps29"/>
</dbReference>
<dbReference type="SUPFAM" id="SSF56300">
    <property type="entry name" value="Metallo-dependent phosphatases"/>
    <property type="match status" value="1"/>
</dbReference>
<sequence length="166" mass="18841">MEILKIIVTGDTHLPAGKKKLPEKLLEACRNADLILHTGDWKTLDVYRELSQYAAVKGVYGNADGEDITQVFPIREIFEVVGMRIGMVHGHGEKKTTERRVLEIFEDDQADIIIFGHSHIPYVRYHGKTLLINPGSPTAKRKLPYFSFITLDITECVQAEIVFFND</sequence>
<comment type="caution">
    <text evidence="4">The sequence shown here is derived from an EMBL/GenBank/DDBJ whole genome shotgun (WGS) entry which is preliminary data.</text>
</comment>
<dbReference type="NCBIfam" id="TIGR00040">
    <property type="entry name" value="yfcE"/>
    <property type="match status" value="1"/>
</dbReference>
<evidence type="ECO:0000313" key="4">
    <source>
        <dbReference type="EMBL" id="MDY0395152.1"/>
    </source>
</evidence>
<proteinExistence type="inferred from homology"/>
<evidence type="ECO:0000256" key="1">
    <source>
        <dbReference type="ARBA" id="ARBA00008950"/>
    </source>
</evidence>
<evidence type="ECO:0000259" key="3">
    <source>
        <dbReference type="Pfam" id="PF12850"/>
    </source>
</evidence>
<organism evidence="4 5">
    <name type="scientific">Tigheibacillus halophilus</name>
    <dbReference type="NCBI Taxonomy" id="361280"/>
    <lineage>
        <taxon>Bacteria</taxon>
        <taxon>Bacillati</taxon>
        <taxon>Bacillota</taxon>
        <taxon>Bacilli</taxon>
        <taxon>Bacillales</taxon>
        <taxon>Bacillaceae</taxon>
        <taxon>Tigheibacillus</taxon>
    </lineage>
</organism>